<comment type="caution">
    <text evidence="7">The sequence shown here is derived from an EMBL/GenBank/DDBJ whole genome shotgun (WGS) entry which is preliminary data.</text>
</comment>
<dbReference type="InterPro" id="IPR001362">
    <property type="entry name" value="Glyco_hydro_32"/>
</dbReference>
<feature type="domain" description="Glycosyl hydrolase family 32 N-terminal" evidence="5">
    <location>
        <begin position="47"/>
        <end position="300"/>
    </location>
</feature>
<proteinExistence type="inferred from homology"/>
<dbReference type="EMBL" id="BAMD01000015">
    <property type="protein sequence ID" value="GAF02903.1"/>
    <property type="molecule type" value="Genomic_DNA"/>
</dbReference>
<comment type="similarity">
    <text evidence="1 4">Belongs to the glycosyl hydrolase 32 family.</text>
</comment>
<dbReference type="SUPFAM" id="SSF49899">
    <property type="entry name" value="Concanavalin A-like lectins/glucanases"/>
    <property type="match status" value="1"/>
</dbReference>
<dbReference type="OrthoDB" id="9759709at2"/>
<keyword evidence="3 4" id="KW-0326">Glycosidase</keyword>
<name>W7Y5N8_9BACT</name>
<dbReference type="AlphaFoldDB" id="W7Y5N8"/>
<evidence type="ECO:0000259" key="6">
    <source>
        <dbReference type="Pfam" id="PF08244"/>
    </source>
</evidence>
<organism evidence="7 8">
    <name type="scientific">Saccharicrinis fermentans DSM 9555 = JCM 21142</name>
    <dbReference type="NCBI Taxonomy" id="869213"/>
    <lineage>
        <taxon>Bacteria</taxon>
        <taxon>Pseudomonadati</taxon>
        <taxon>Bacteroidota</taxon>
        <taxon>Bacteroidia</taxon>
        <taxon>Marinilabiliales</taxon>
        <taxon>Marinilabiliaceae</taxon>
        <taxon>Saccharicrinis</taxon>
    </lineage>
</organism>
<dbReference type="Pfam" id="PF08244">
    <property type="entry name" value="Glyco_hydro_32C"/>
    <property type="match status" value="1"/>
</dbReference>
<dbReference type="GO" id="GO:0005987">
    <property type="term" value="P:sucrose catabolic process"/>
    <property type="evidence" value="ECO:0007669"/>
    <property type="project" value="TreeGrafter"/>
</dbReference>
<protein>
    <submittedName>
        <fullName evidence="7">Levanase</fullName>
    </submittedName>
</protein>
<dbReference type="SMART" id="SM00640">
    <property type="entry name" value="Glyco_32"/>
    <property type="match status" value="1"/>
</dbReference>
<dbReference type="SUPFAM" id="SSF75005">
    <property type="entry name" value="Arabinanase/levansucrase/invertase"/>
    <property type="match status" value="1"/>
</dbReference>
<gene>
    <name evidence="7" type="ORF">JCM21142_41552</name>
</gene>
<evidence type="ECO:0000313" key="8">
    <source>
        <dbReference type="Proteomes" id="UP000019402"/>
    </source>
</evidence>
<feature type="domain" description="Glycosyl hydrolase family 32 C-terminal" evidence="6">
    <location>
        <begin position="373"/>
        <end position="476"/>
    </location>
</feature>
<reference evidence="7 8" key="1">
    <citation type="journal article" date="2014" name="Genome Announc.">
        <title>Draft Genome Sequence of Cytophaga fermentans JCM 21142T, a Facultative Anaerobe Isolated from Marine Mud.</title>
        <authorList>
            <person name="Starns D."/>
            <person name="Oshima K."/>
            <person name="Suda W."/>
            <person name="Iino T."/>
            <person name="Yuki M."/>
            <person name="Inoue J."/>
            <person name="Kitamura K."/>
            <person name="Iida T."/>
            <person name="Darby A."/>
            <person name="Hattori M."/>
            <person name="Ohkuma M."/>
        </authorList>
    </citation>
    <scope>NUCLEOTIDE SEQUENCE [LARGE SCALE GENOMIC DNA]</scope>
    <source>
        <strain evidence="7 8">JCM 21142</strain>
    </source>
</reference>
<dbReference type="Gene3D" id="2.60.120.560">
    <property type="entry name" value="Exo-inulinase, domain 1"/>
    <property type="match status" value="1"/>
</dbReference>
<evidence type="ECO:0000313" key="7">
    <source>
        <dbReference type="EMBL" id="GAF02903.1"/>
    </source>
</evidence>
<evidence type="ECO:0000256" key="3">
    <source>
        <dbReference type="ARBA" id="ARBA00023295"/>
    </source>
</evidence>
<dbReference type="InterPro" id="IPR013148">
    <property type="entry name" value="Glyco_hydro_32_N"/>
</dbReference>
<dbReference type="CDD" id="cd18622">
    <property type="entry name" value="GH32_Inu-like"/>
    <property type="match status" value="1"/>
</dbReference>
<dbReference type="InterPro" id="IPR023296">
    <property type="entry name" value="Glyco_hydro_beta-prop_sf"/>
</dbReference>
<dbReference type="PROSITE" id="PS51257">
    <property type="entry name" value="PROKAR_LIPOPROTEIN"/>
    <property type="match status" value="1"/>
</dbReference>
<keyword evidence="2 4" id="KW-0378">Hydrolase</keyword>
<dbReference type="PANTHER" id="PTHR42800:SF1">
    <property type="entry name" value="EXOINULINASE INUD (AFU_ORTHOLOGUE AFUA_5G00480)"/>
    <property type="match status" value="1"/>
</dbReference>
<keyword evidence="8" id="KW-1185">Reference proteome</keyword>
<evidence type="ECO:0000256" key="1">
    <source>
        <dbReference type="ARBA" id="ARBA00009902"/>
    </source>
</evidence>
<dbReference type="GO" id="GO:0005737">
    <property type="term" value="C:cytoplasm"/>
    <property type="evidence" value="ECO:0007669"/>
    <property type="project" value="TreeGrafter"/>
</dbReference>
<dbReference type="STRING" id="869213.GCA_000517085_03350"/>
<dbReference type="Gene3D" id="2.115.10.20">
    <property type="entry name" value="Glycosyl hydrolase domain, family 43"/>
    <property type="match status" value="1"/>
</dbReference>
<evidence type="ECO:0000256" key="2">
    <source>
        <dbReference type="ARBA" id="ARBA00022801"/>
    </source>
</evidence>
<dbReference type="Proteomes" id="UP000019402">
    <property type="component" value="Unassembled WGS sequence"/>
</dbReference>
<evidence type="ECO:0000256" key="4">
    <source>
        <dbReference type="RuleBase" id="RU362110"/>
    </source>
</evidence>
<evidence type="ECO:0000259" key="5">
    <source>
        <dbReference type="Pfam" id="PF00251"/>
    </source>
</evidence>
<dbReference type="RefSeq" id="WP_027472780.1">
    <property type="nucleotide sequence ID" value="NZ_BAMD01000015.1"/>
</dbReference>
<dbReference type="InterPro" id="IPR013189">
    <property type="entry name" value="Glyco_hydro_32_C"/>
</dbReference>
<dbReference type="GO" id="GO:0004575">
    <property type="term" value="F:sucrose alpha-glucosidase activity"/>
    <property type="evidence" value="ECO:0007669"/>
    <property type="project" value="TreeGrafter"/>
</dbReference>
<sequence>MRWFQYVVLVFLGLAVACSSRKTAEHDCGDDHFSVGDSLQLGLATELLYYKNEYHLFYQCENADGMACWGHSKSADLLKWKQFPRLINAGPLQHMGAGSVVVDYNNTSGLGEGHSPLVGIYADNQSGKGQQVSVVYSTDEGKSWNDYSKNPLVINHGFYPVVDPKVVWHEESQRWVMLIVAGYQVQFYGSEDLLNWIYLGEFGDVYEEMGEWSHIEFLPVNVEESGERKWVLFIAGDQGAPNARKGTRYFVGDFDGYTFMPFKKKGLWLDGGTDTYAGVGAYVYDSHAETTAFIGCMTDGETVYTSPRNIVLKKRYNNYYLAAKSLVVPPKNSKTILMDSREIFEKEDFDGHFRLPVMLDLNYEVNNRKYLDFAEAYGIILTNEKGDELTVGYQNMKRYFFISIGGNNRQESSGDKLYFSPYIIDGSKMDVKLIITKSSVELYVEDGFLCMTQQFPISYKFNRIQFFSEGGKIKLMNGKLTEL</sequence>
<dbReference type="InterPro" id="IPR013320">
    <property type="entry name" value="ConA-like_dom_sf"/>
</dbReference>
<dbReference type="eggNOG" id="COG1621">
    <property type="taxonomic scope" value="Bacteria"/>
</dbReference>
<dbReference type="PANTHER" id="PTHR42800">
    <property type="entry name" value="EXOINULINASE INUD (AFU_ORTHOLOGUE AFUA_5G00480)"/>
    <property type="match status" value="1"/>
</dbReference>
<accession>W7Y5N8</accession>
<dbReference type="Pfam" id="PF00251">
    <property type="entry name" value="Glyco_hydro_32N"/>
    <property type="match status" value="1"/>
</dbReference>